<feature type="region of interest" description="Disordered" evidence="1">
    <location>
        <begin position="52"/>
        <end position="82"/>
    </location>
</feature>
<keyword evidence="3" id="KW-0346">Stress response</keyword>
<reference evidence="3" key="1">
    <citation type="submission" date="2017-02" db="EMBL/GenBank/DDBJ databases">
        <authorList>
            <person name="Regsiter A."/>
            <person name="William W."/>
        </authorList>
    </citation>
    <scope>NUCLEOTIDE SEQUENCE</scope>
    <source>
        <strain evidence="3">BdmA 4</strain>
    </source>
</reference>
<evidence type="ECO:0000259" key="2">
    <source>
        <dbReference type="PROSITE" id="PS50076"/>
    </source>
</evidence>
<evidence type="ECO:0000256" key="1">
    <source>
        <dbReference type="SAM" id="MobiDB-lite"/>
    </source>
</evidence>
<dbReference type="Pfam" id="PF00226">
    <property type="entry name" value="DnaJ"/>
    <property type="match status" value="1"/>
</dbReference>
<dbReference type="PROSITE" id="PS50076">
    <property type="entry name" value="DNAJ_2"/>
    <property type="match status" value="1"/>
</dbReference>
<accession>A0A3P3XSW0</accession>
<dbReference type="CDD" id="cd06257">
    <property type="entry name" value="DnaJ"/>
    <property type="match status" value="1"/>
</dbReference>
<dbReference type="SMART" id="SM00271">
    <property type="entry name" value="DnaJ"/>
    <property type="match status" value="1"/>
</dbReference>
<dbReference type="SUPFAM" id="SSF46565">
    <property type="entry name" value="Chaperone J-domain"/>
    <property type="match status" value="1"/>
</dbReference>
<name>A0A3P3XSW0_9SPIR</name>
<feature type="domain" description="J" evidence="2">
    <location>
        <begin position="92"/>
        <end position="162"/>
    </location>
</feature>
<dbReference type="AlphaFoldDB" id="A0A3P3XSW0"/>
<sequence>MVDQIFDRLEMLVRAWMSSAFGEGLGHTNYQDARAFEDQDMADAWDELESYLDPSKTESERKAGSQRRASSHRHSYGTQNYDEDIERRAVEDAYRFLGLEPYTSFSRVKIRYKELLKKHHPDRHTDSPENMQKATVVSAKINTAYQLIETWEESRMEHPNGK</sequence>
<gene>
    <name evidence="3" type="ORF">SPIRO4BDMA_50896</name>
</gene>
<proteinExistence type="predicted"/>
<protein>
    <submittedName>
        <fullName evidence="3">Putative Heat shock protein DnaJ domain protein</fullName>
    </submittedName>
</protein>
<organism evidence="3">
    <name type="scientific">uncultured spirochete</name>
    <dbReference type="NCBI Taxonomy" id="156406"/>
    <lineage>
        <taxon>Bacteria</taxon>
        <taxon>Pseudomonadati</taxon>
        <taxon>Spirochaetota</taxon>
        <taxon>Spirochaetia</taxon>
        <taxon>Spirochaetales</taxon>
        <taxon>environmental samples</taxon>
    </lineage>
</organism>
<dbReference type="InterPro" id="IPR001623">
    <property type="entry name" value="DnaJ_domain"/>
</dbReference>
<dbReference type="InterPro" id="IPR036869">
    <property type="entry name" value="J_dom_sf"/>
</dbReference>
<evidence type="ECO:0000313" key="3">
    <source>
        <dbReference type="EMBL" id="SLM19381.1"/>
    </source>
</evidence>
<dbReference type="EMBL" id="FWDO01000005">
    <property type="protein sequence ID" value="SLM19381.1"/>
    <property type="molecule type" value="Genomic_DNA"/>
</dbReference>
<dbReference type="Gene3D" id="1.10.287.110">
    <property type="entry name" value="DnaJ domain"/>
    <property type="match status" value="1"/>
</dbReference>